<accession>B8GGZ6</accession>
<name>B8GGZ6_METPE</name>
<dbReference type="Proteomes" id="UP000002457">
    <property type="component" value="Chromosome"/>
</dbReference>
<evidence type="ECO:0000313" key="2">
    <source>
        <dbReference type="Proteomes" id="UP000002457"/>
    </source>
</evidence>
<protein>
    <recommendedName>
        <fullName evidence="3">PAS domain-containing protein</fullName>
    </recommendedName>
</protein>
<proteinExistence type="predicted"/>
<dbReference type="AlphaFoldDB" id="B8GGZ6"/>
<dbReference type="OrthoDB" id="117861at2157"/>
<dbReference type="HOGENOM" id="CLU_130258_0_0_2"/>
<reference evidence="1 2" key="1">
    <citation type="journal article" date="2015" name="Genome Announc.">
        <title>Complete Genome Sequence of Methanosphaerula palustris E1-9CT, a Hydrogenotrophic Methanogen Isolated from a Minerotrophic Fen Peatland.</title>
        <authorList>
            <person name="Cadillo-Quiroz H."/>
            <person name="Browne P."/>
            <person name="Kyrpides N."/>
            <person name="Woyke T."/>
            <person name="Goodwin L."/>
            <person name="Detter C."/>
            <person name="Yavitt J.B."/>
            <person name="Zinder S.H."/>
        </authorList>
    </citation>
    <scope>NUCLEOTIDE SEQUENCE [LARGE SCALE GENOMIC DNA]</scope>
    <source>
        <strain evidence="2">ATCC BAA-1556 / DSM 19958 / E1-9c</strain>
    </source>
</reference>
<dbReference type="STRING" id="521011.Mpal_1054"/>
<dbReference type="EMBL" id="CP001338">
    <property type="protein sequence ID" value="ACL16401.1"/>
    <property type="molecule type" value="Genomic_DNA"/>
</dbReference>
<dbReference type="GeneID" id="7270970"/>
<gene>
    <name evidence="1" type="ordered locus">Mpal_1054</name>
</gene>
<sequence>MKIICSFCNTVISPGRSAEDQVSHGVCKYCYTRILTEYGFNLKKFLNMLEAPVFLVDEDVNIIAANSLALAAVNKPIEETTGHICGDVLECINAFLPEGCGKTPNCPDCTIRTSVNETYKTGTQTNRRPTDIIRKNGESEETARLLVSTRKDGSVVLLTLEFCAGV</sequence>
<dbReference type="eggNOG" id="arCOG09455">
    <property type="taxonomic scope" value="Archaea"/>
</dbReference>
<evidence type="ECO:0000313" key="1">
    <source>
        <dbReference type="EMBL" id="ACL16401.1"/>
    </source>
</evidence>
<keyword evidence="2" id="KW-1185">Reference proteome</keyword>
<dbReference type="KEGG" id="mpl:Mpal_1054"/>
<dbReference type="RefSeq" id="WP_012617720.1">
    <property type="nucleotide sequence ID" value="NC_011832.1"/>
</dbReference>
<evidence type="ECO:0008006" key="3">
    <source>
        <dbReference type="Google" id="ProtNLM"/>
    </source>
</evidence>
<organism evidence="1 2">
    <name type="scientific">Methanosphaerula palustris (strain ATCC BAA-1556 / DSM 19958 / E1-9c)</name>
    <dbReference type="NCBI Taxonomy" id="521011"/>
    <lineage>
        <taxon>Archaea</taxon>
        <taxon>Methanobacteriati</taxon>
        <taxon>Methanobacteriota</taxon>
        <taxon>Stenosarchaea group</taxon>
        <taxon>Methanomicrobia</taxon>
        <taxon>Methanomicrobiales</taxon>
        <taxon>Methanoregulaceae</taxon>
        <taxon>Methanosphaerula</taxon>
    </lineage>
</organism>